<comment type="pathway">
    <text evidence="7">Protein modification; lipoprotein biosynthesis (diacylglyceryl transfer).</text>
</comment>
<gene>
    <name evidence="7" type="primary">lgt</name>
    <name evidence="8" type="ORF">I596_1591</name>
</gene>
<feature type="transmembrane region" description="Helical" evidence="7">
    <location>
        <begin position="194"/>
        <end position="212"/>
    </location>
</feature>
<feature type="transmembrane region" description="Helical" evidence="7">
    <location>
        <begin position="19"/>
        <end position="36"/>
    </location>
</feature>
<dbReference type="RefSeq" id="WP_067645933.1">
    <property type="nucleotide sequence ID" value="NZ_CP015249.1"/>
</dbReference>
<dbReference type="PROSITE" id="PS01311">
    <property type="entry name" value="LGT"/>
    <property type="match status" value="1"/>
</dbReference>
<dbReference type="EMBL" id="CP015249">
    <property type="protein sequence ID" value="ANB17615.1"/>
    <property type="molecule type" value="Genomic_DNA"/>
</dbReference>
<dbReference type="GO" id="GO:0005886">
    <property type="term" value="C:plasma membrane"/>
    <property type="evidence" value="ECO:0007669"/>
    <property type="project" value="UniProtKB-SubCell"/>
</dbReference>
<organism evidence="8 9">
    <name type="scientific">Dokdonella koreensis DS-123</name>
    <dbReference type="NCBI Taxonomy" id="1300342"/>
    <lineage>
        <taxon>Bacteria</taxon>
        <taxon>Pseudomonadati</taxon>
        <taxon>Pseudomonadota</taxon>
        <taxon>Gammaproteobacteria</taxon>
        <taxon>Lysobacterales</taxon>
        <taxon>Rhodanobacteraceae</taxon>
        <taxon>Dokdonella</taxon>
    </lineage>
</organism>
<evidence type="ECO:0000256" key="5">
    <source>
        <dbReference type="ARBA" id="ARBA00022989"/>
    </source>
</evidence>
<dbReference type="GO" id="GO:0042158">
    <property type="term" value="P:lipoprotein biosynthetic process"/>
    <property type="evidence" value="ECO:0007669"/>
    <property type="project" value="UniProtKB-UniRule"/>
</dbReference>
<keyword evidence="4 7" id="KW-0812">Transmembrane</keyword>
<dbReference type="HAMAP" id="MF_01147">
    <property type="entry name" value="Lgt"/>
    <property type="match status" value="1"/>
</dbReference>
<comment type="catalytic activity">
    <reaction evidence="7">
        <text>L-cysteinyl-[prolipoprotein] + a 1,2-diacyl-sn-glycero-3-phospho-(1'-sn-glycerol) = an S-1,2-diacyl-sn-glyceryl-L-cysteinyl-[prolipoprotein] + sn-glycerol 1-phosphate + H(+)</text>
        <dbReference type="Rhea" id="RHEA:56712"/>
        <dbReference type="Rhea" id="RHEA-COMP:14679"/>
        <dbReference type="Rhea" id="RHEA-COMP:14680"/>
        <dbReference type="ChEBI" id="CHEBI:15378"/>
        <dbReference type="ChEBI" id="CHEBI:29950"/>
        <dbReference type="ChEBI" id="CHEBI:57685"/>
        <dbReference type="ChEBI" id="CHEBI:64716"/>
        <dbReference type="ChEBI" id="CHEBI:140658"/>
        <dbReference type="EC" id="2.5.1.145"/>
    </reaction>
</comment>
<feature type="binding site" evidence="7">
    <location>
        <position position="139"/>
    </location>
    <ligand>
        <name>a 1,2-diacyl-sn-glycero-3-phospho-(1'-sn-glycerol)</name>
        <dbReference type="ChEBI" id="CHEBI:64716"/>
    </ligand>
</feature>
<dbReference type="STRING" id="1300342.I596_1591"/>
<comment type="subcellular location">
    <subcellularLocation>
        <location evidence="7">Cell membrane</location>
        <topology evidence="7">Multi-pass membrane protein</topology>
    </subcellularLocation>
</comment>
<dbReference type="KEGG" id="dko:I596_1591"/>
<dbReference type="InterPro" id="IPR001640">
    <property type="entry name" value="Lgt"/>
</dbReference>
<dbReference type="EC" id="2.5.1.145" evidence="7"/>
<keyword evidence="5 7" id="KW-1133">Transmembrane helix</keyword>
<feature type="transmembrane region" description="Helical" evidence="7">
    <location>
        <begin position="124"/>
        <end position="144"/>
    </location>
</feature>
<feature type="transmembrane region" description="Helical" evidence="7">
    <location>
        <begin position="56"/>
        <end position="79"/>
    </location>
</feature>
<feature type="transmembrane region" description="Helical" evidence="7">
    <location>
        <begin position="91"/>
        <end position="112"/>
    </location>
</feature>
<keyword evidence="9" id="KW-1185">Reference proteome</keyword>
<reference evidence="8 9" key="1">
    <citation type="submission" date="2016-04" db="EMBL/GenBank/DDBJ databases">
        <title>Complete genome sequence of Dokdonella koreensis DS-123T.</title>
        <authorList>
            <person name="Kim J.F."/>
            <person name="Lee H."/>
            <person name="Kwak M.-J."/>
        </authorList>
    </citation>
    <scope>NUCLEOTIDE SEQUENCE [LARGE SCALE GENOMIC DNA]</scope>
    <source>
        <strain evidence="8 9">DS-123</strain>
    </source>
</reference>
<dbReference type="PANTHER" id="PTHR30589:SF0">
    <property type="entry name" value="PHOSPHATIDYLGLYCEROL--PROLIPOPROTEIN DIACYLGLYCERYL TRANSFERASE"/>
    <property type="match status" value="1"/>
</dbReference>
<keyword evidence="3 7" id="KW-0808">Transferase</keyword>
<feature type="transmembrane region" description="Helical" evidence="7">
    <location>
        <begin position="219"/>
        <end position="236"/>
    </location>
</feature>
<comment type="function">
    <text evidence="7">Catalyzes the transfer of the diacylglyceryl group from phosphatidylglycerol to the sulfhydryl group of the N-terminal cysteine of a prolipoprotein, the first step in the formation of mature lipoproteins.</text>
</comment>
<proteinExistence type="inferred from homology"/>
<feature type="transmembrane region" description="Helical" evidence="7">
    <location>
        <begin position="248"/>
        <end position="273"/>
    </location>
</feature>
<evidence type="ECO:0000256" key="6">
    <source>
        <dbReference type="ARBA" id="ARBA00023136"/>
    </source>
</evidence>
<dbReference type="Proteomes" id="UP000076830">
    <property type="component" value="Chromosome"/>
</dbReference>
<keyword evidence="2 7" id="KW-1003">Cell membrane</keyword>
<evidence type="ECO:0000256" key="7">
    <source>
        <dbReference type="HAMAP-Rule" id="MF_01147"/>
    </source>
</evidence>
<evidence type="ECO:0000256" key="2">
    <source>
        <dbReference type="ARBA" id="ARBA00022475"/>
    </source>
</evidence>
<evidence type="ECO:0000313" key="8">
    <source>
        <dbReference type="EMBL" id="ANB17615.1"/>
    </source>
</evidence>
<keyword evidence="6 7" id="KW-0472">Membrane</keyword>
<accession>A0A160DTD3</accession>
<evidence type="ECO:0000256" key="1">
    <source>
        <dbReference type="ARBA" id="ARBA00007150"/>
    </source>
</evidence>
<comment type="similarity">
    <text evidence="1 7">Belongs to the Lgt family.</text>
</comment>
<dbReference type="AlphaFoldDB" id="A0A160DTD3"/>
<dbReference type="NCBIfam" id="TIGR00544">
    <property type="entry name" value="lgt"/>
    <property type="match status" value="1"/>
</dbReference>
<evidence type="ECO:0000256" key="4">
    <source>
        <dbReference type="ARBA" id="ARBA00022692"/>
    </source>
</evidence>
<dbReference type="Pfam" id="PF01790">
    <property type="entry name" value="LGT"/>
    <property type="match status" value="1"/>
</dbReference>
<dbReference type="PANTHER" id="PTHR30589">
    <property type="entry name" value="PROLIPOPROTEIN DIACYLGLYCERYL TRANSFERASE"/>
    <property type="match status" value="1"/>
</dbReference>
<sequence length="296" mass="32507">MRYFHDIDPIAFSIGPLGIHWYGIMYLLGLAAAWYLGQRRRRAGRLPVSEAAFSDLLFYGMLGVILGGRIGYMLFYGTADLIADPLSLFKIWQGGMSFHGGLLGVLLGSWLWSRRNGLHFFDTMDFVAPLVPIGLGLGRLGNFIGGELWGRHTDVAWGVIFPQALEAGGRTLDQLKQMALAGQLDAEARHPSQLYQFFLEGVVLFVVLWLFSAKPRRRYAVSGLFALLYGVFRFAVEFVREPDVQLGFVALGWLTMGQLLSLPLIAVGVALLVASRKAPVLPLASVPPPAVAGERG</sequence>
<protein>
    <recommendedName>
        <fullName evidence="7">Phosphatidylglycerol--prolipoprotein diacylglyceryl transferase</fullName>
        <ecNumber evidence="7">2.5.1.145</ecNumber>
    </recommendedName>
</protein>
<evidence type="ECO:0000256" key="3">
    <source>
        <dbReference type="ARBA" id="ARBA00022679"/>
    </source>
</evidence>
<name>A0A160DTD3_9GAMM</name>
<keyword evidence="8" id="KW-0449">Lipoprotein</keyword>
<dbReference type="OrthoDB" id="871140at2"/>
<dbReference type="GO" id="GO:0008961">
    <property type="term" value="F:phosphatidylglycerol-prolipoprotein diacylglyceryl transferase activity"/>
    <property type="evidence" value="ECO:0007669"/>
    <property type="project" value="UniProtKB-UniRule"/>
</dbReference>
<evidence type="ECO:0000313" key="9">
    <source>
        <dbReference type="Proteomes" id="UP000076830"/>
    </source>
</evidence>
<dbReference type="PATRIC" id="fig|1300342.3.peg.1551"/>
<dbReference type="UniPathway" id="UPA00664"/>